<gene>
    <name evidence="8" type="ORF">NTJ_02599</name>
</gene>
<feature type="domain" description="PHD-type" evidence="7">
    <location>
        <begin position="1"/>
        <end position="58"/>
    </location>
</feature>
<keyword evidence="1" id="KW-0479">Metal-binding</keyword>
<feature type="region of interest" description="Disordered" evidence="6">
    <location>
        <begin position="64"/>
        <end position="94"/>
    </location>
</feature>
<dbReference type="Pfam" id="PF25298">
    <property type="entry name" value="Baculo_FP_2nd"/>
    <property type="match status" value="1"/>
</dbReference>
<evidence type="ECO:0000313" key="9">
    <source>
        <dbReference type="Proteomes" id="UP001307889"/>
    </source>
</evidence>
<evidence type="ECO:0000256" key="3">
    <source>
        <dbReference type="ARBA" id="ARBA00022833"/>
    </source>
</evidence>
<feature type="compositionally biased region" description="Acidic residues" evidence="6">
    <location>
        <begin position="64"/>
        <end position="74"/>
    </location>
</feature>
<evidence type="ECO:0000259" key="7">
    <source>
        <dbReference type="PROSITE" id="PS50016"/>
    </source>
</evidence>
<sequence length="347" mass="38932">MSTCGTCLDPLSPKNLIACSACQNAYHPSCTRLGSIAKFKKLSIEARKKWLCGPCKNRPVIPIDEEANTDSEGSEGDRALLLPPRRRSSSKPAAGDSLNNNIVALSAQMRSIQANISEFERSLTFFSSKFDETAEQLKSITEKMKTISSDNEVLKKENHFLKVEIWNLKRSVNTLEQDKLQSSVEISGVPETKNENLTTLMIDFGSKLNVPISEVDITSVFRIPSMNRQAPRKIAANFANRSTKTAMLNAIKKQRNFAAKDIHPTFSKDESIIFINDRLTPENRRLFWLSRRLAAEYNIKFCGTSGGRILLRRVENGPTIRINDESDIWKRDSSKLLANAGICSRDM</sequence>
<accession>A0ABN7AEZ2</accession>
<dbReference type="EMBL" id="AP028910">
    <property type="protein sequence ID" value="BES89792.1"/>
    <property type="molecule type" value="Genomic_DNA"/>
</dbReference>
<dbReference type="InterPro" id="IPR019787">
    <property type="entry name" value="Znf_PHD-finger"/>
</dbReference>
<evidence type="ECO:0000256" key="6">
    <source>
        <dbReference type="SAM" id="MobiDB-lite"/>
    </source>
</evidence>
<keyword evidence="2 4" id="KW-0863">Zinc-finger</keyword>
<dbReference type="InterPro" id="IPR013083">
    <property type="entry name" value="Znf_RING/FYVE/PHD"/>
</dbReference>
<evidence type="ECO:0000256" key="2">
    <source>
        <dbReference type="ARBA" id="ARBA00022771"/>
    </source>
</evidence>
<dbReference type="InterPro" id="IPR019786">
    <property type="entry name" value="Zinc_finger_PHD-type_CS"/>
</dbReference>
<protein>
    <recommendedName>
        <fullName evidence="7">PHD-type domain-containing protein</fullName>
    </recommendedName>
</protein>
<evidence type="ECO:0000313" key="8">
    <source>
        <dbReference type="EMBL" id="BES89792.1"/>
    </source>
</evidence>
<name>A0ABN7AEZ2_9HEMI</name>
<dbReference type="Gene3D" id="3.30.40.10">
    <property type="entry name" value="Zinc/RING finger domain, C3HC4 (zinc finger)"/>
    <property type="match status" value="1"/>
</dbReference>
<evidence type="ECO:0000256" key="1">
    <source>
        <dbReference type="ARBA" id="ARBA00022723"/>
    </source>
</evidence>
<reference evidence="8 9" key="1">
    <citation type="submission" date="2023-09" db="EMBL/GenBank/DDBJ databases">
        <title>Nesidiocoris tenuis whole genome shotgun sequence.</title>
        <authorList>
            <person name="Shibata T."/>
            <person name="Shimoda M."/>
            <person name="Kobayashi T."/>
            <person name="Uehara T."/>
        </authorList>
    </citation>
    <scope>NUCLEOTIDE SEQUENCE [LARGE SCALE GENOMIC DNA]</scope>
    <source>
        <strain evidence="8 9">Japan</strain>
    </source>
</reference>
<keyword evidence="3" id="KW-0862">Zinc</keyword>
<organism evidence="8 9">
    <name type="scientific">Nesidiocoris tenuis</name>
    <dbReference type="NCBI Taxonomy" id="355587"/>
    <lineage>
        <taxon>Eukaryota</taxon>
        <taxon>Metazoa</taxon>
        <taxon>Ecdysozoa</taxon>
        <taxon>Arthropoda</taxon>
        <taxon>Hexapoda</taxon>
        <taxon>Insecta</taxon>
        <taxon>Pterygota</taxon>
        <taxon>Neoptera</taxon>
        <taxon>Paraneoptera</taxon>
        <taxon>Hemiptera</taxon>
        <taxon>Heteroptera</taxon>
        <taxon>Panheteroptera</taxon>
        <taxon>Cimicomorpha</taxon>
        <taxon>Miridae</taxon>
        <taxon>Dicyphina</taxon>
        <taxon>Nesidiocoris</taxon>
    </lineage>
</organism>
<dbReference type="PROSITE" id="PS50016">
    <property type="entry name" value="ZF_PHD_2"/>
    <property type="match status" value="1"/>
</dbReference>
<dbReference type="SUPFAM" id="SSF57903">
    <property type="entry name" value="FYVE/PHD zinc finger"/>
    <property type="match status" value="1"/>
</dbReference>
<keyword evidence="9" id="KW-1185">Reference proteome</keyword>
<dbReference type="InterPro" id="IPR011011">
    <property type="entry name" value="Znf_FYVE_PHD"/>
</dbReference>
<dbReference type="PROSITE" id="PS01359">
    <property type="entry name" value="ZF_PHD_1"/>
    <property type="match status" value="1"/>
</dbReference>
<evidence type="ECO:0000256" key="4">
    <source>
        <dbReference type="PROSITE-ProRule" id="PRU00146"/>
    </source>
</evidence>
<dbReference type="SMART" id="SM00249">
    <property type="entry name" value="PHD"/>
    <property type="match status" value="1"/>
</dbReference>
<dbReference type="Proteomes" id="UP001307889">
    <property type="component" value="Chromosome 2"/>
</dbReference>
<proteinExistence type="predicted"/>
<dbReference type="Pfam" id="PF00628">
    <property type="entry name" value="PHD"/>
    <property type="match status" value="1"/>
</dbReference>
<dbReference type="InterPro" id="IPR001965">
    <property type="entry name" value="Znf_PHD"/>
</dbReference>
<dbReference type="InterPro" id="IPR057251">
    <property type="entry name" value="FP_C"/>
</dbReference>
<evidence type="ECO:0000256" key="5">
    <source>
        <dbReference type="SAM" id="Coils"/>
    </source>
</evidence>
<keyword evidence="5" id="KW-0175">Coiled coil</keyword>
<feature type="coiled-coil region" evidence="5">
    <location>
        <begin position="102"/>
        <end position="157"/>
    </location>
</feature>